<evidence type="ECO:0000313" key="10">
    <source>
        <dbReference type="Proteomes" id="UP000281547"/>
    </source>
</evidence>
<organism evidence="9 10">
    <name type="scientific">Arsenicitalea aurantiaca</name>
    <dbReference type="NCBI Taxonomy" id="1783274"/>
    <lineage>
        <taxon>Bacteria</taxon>
        <taxon>Pseudomonadati</taxon>
        <taxon>Pseudomonadota</taxon>
        <taxon>Alphaproteobacteria</taxon>
        <taxon>Hyphomicrobiales</taxon>
        <taxon>Devosiaceae</taxon>
        <taxon>Arsenicitalea</taxon>
    </lineage>
</organism>
<feature type="transmembrane region" description="Helical" evidence="7">
    <location>
        <begin position="212"/>
        <end position="232"/>
    </location>
</feature>
<dbReference type="GO" id="GO:0055085">
    <property type="term" value="P:transmembrane transport"/>
    <property type="evidence" value="ECO:0007669"/>
    <property type="project" value="InterPro"/>
</dbReference>
<evidence type="ECO:0000256" key="5">
    <source>
        <dbReference type="ARBA" id="ARBA00022989"/>
    </source>
</evidence>
<keyword evidence="3" id="KW-1003">Cell membrane</keyword>
<feature type="transmembrane region" description="Helical" evidence="7">
    <location>
        <begin position="261"/>
        <end position="283"/>
    </location>
</feature>
<comment type="caution">
    <text evidence="9">The sequence shown here is derived from an EMBL/GenBank/DDBJ whole genome shotgun (WGS) entry which is preliminary data.</text>
</comment>
<feature type="transmembrane region" description="Helical" evidence="7">
    <location>
        <begin position="105"/>
        <end position="125"/>
    </location>
</feature>
<dbReference type="InterPro" id="IPR051393">
    <property type="entry name" value="ABC_transporter_permease"/>
</dbReference>
<evidence type="ECO:0000259" key="8">
    <source>
        <dbReference type="PROSITE" id="PS50928"/>
    </source>
</evidence>
<reference evidence="9 10" key="1">
    <citation type="journal article" date="2016" name="Int. J. Syst. Evol. Microbiol.">
        <title>Arsenicitalea aurantiaca gen. nov., sp. nov., a new member of the family Hyphomicrobiaceae, isolated from high-arsenic sediment.</title>
        <authorList>
            <person name="Mu Y."/>
            <person name="Zhou L."/>
            <person name="Zeng X.C."/>
            <person name="Liu L."/>
            <person name="Pan Y."/>
            <person name="Chen X."/>
            <person name="Wang J."/>
            <person name="Li S."/>
            <person name="Li W.J."/>
            <person name="Wang Y."/>
        </authorList>
    </citation>
    <scope>NUCLEOTIDE SEQUENCE [LARGE SCALE GENOMIC DNA]</scope>
    <source>
        <strain evidence="9 10">42-50</strain>
    </source>
</reference>
<evidence type="ECO:0000256" key="1">
    <source>
        <dbReference type="ARBA" id="ARBA00004651"/>
    </source>
</evidence>
<keyword evidence="4 7" id="KW-0812">Transmembrane</keyword>
<keyword evidence="6 7" id="KW-0472">Membrane</keyword>
<keyword evidence="10" id="KW-1185">Reference proteome</keyword>
<name>A0A433X4B1_9HYPH</name>
<feature type="transmembrane region" description="Helical" evidence="7">
    <location>
        <begin position="12"/>
        <end position="37"/>
    </location>
</feature>
<evidence type="ECO:0000256" key="7">
    <source>
        <dbReference type="RuleBase" id="RU363032"/>
    </source>
</evidence>
<sequence length="288" mass="32400">MVRLRDGLSALAFLAPFLVFYLLFLVYPFGLGIWISFHDWELVGSFREWIGLWNYEDMFADPQFWRAVRNTLTFAAMTVPVMVGLALLLALGLNRQTRIHGALRAIFFTSNVLSVTVVTLIWIMVLSPDRGLIAQLFRSLGLEPIAFLASTTWAMPAIVATTVWWGIGFPMILFLAGLQQIPGELYEAARLDNASPWRRFTRITLPALRRTFVLVAILQVIGQLQIFGQVLIMTGGGPSQSTRSLVQTIYETGFADWQLGYASAMSLFLFVVMFVASMAQLYIARQED</sequence>
<keyword evidence="5 7" id="KW-1133">Transmembrane helix</keyword>
<protein>
    <submittedName>
        <fullName evidence="9">Sugar ABC transporter permease</fullName>
    </submittedName>
</protein>
<dbReference type="PANTHER" id="PTHR30193">
    <property type="entry name" value="ABC TRANSPORTER PERMEASE PROTEIN"/>
    <property type="match status" value="1"/>
</dbReference>
<dbReference type="Proteomes" id="UP000281547">
    <property type="component" value="Unassembled WGS sequence"/>
</dbReference>
<dbReference type="Pfam" id="PF00528">
    <property type="entry name" value="BPD_transp_1"/>
    <property type="match status" value="1"/>
</dbReference>
<feature type="transmembrane region" description="Helical" evidence="7">
    <location>
        <begin position="145"/>
        <end position="167"/>
    </location>
</feature>
<evidence type="ECO:0000256" key="3">
    <source>
        <dbReference type="ARBA" id="ARBA00022475"/>
    </source>
</evidence>
<accession>A0A433X4B1</accession>
<dbReference type="OrthoDB" id="9805108at2"/>
<dbReference type="PROSITE" id="PS50928">
    <property type="entry name" value="ABC_TM1"/>
    <property type="match status" value="1"/>
</dbReference>
<dbReference type="SUPFAM" id="SSF161098">
    <property type="entry name" value="MetI-like"/>
    <property type="match status" value="1"/>
</dbReference>
<feature type="domain" description="ABC transmembrane type-1" evidence="8">
    <location>
        <begin position="68"/>
        <end position="280"/>
    </location>
</feature>
<evidence type="ECO:0000256" key="6">
    <source>
        <dbReference type="ARBA" id="ARBA00023136"/>
    </source>
</evidence>
<evidence type="ECO:0000256" key="2">
    <source>
        <dbReference type="ARBA" id="ARBA00022448"/>
    </source>
</evidence>
<dbReference type="AlphaFoldDB" id="A0A433X4B1"/>
<feature type="transmembrane region" description="Helical" evidence="7">
    <location>
        <begin position="72"/>
        <end position="93"/>
    </location>
</feature>
<evidence type="ECO:0000256" key="4">
    <source>
        <dbReference type="ARBA" id="ARBA00022692"/>
    </source>
</evidence>
<dbReference type="PANTHER" id="PTHR30193:SF37">
    <property type="entry name" value="INNER MEMBRANE ABC TRANSPORTER PERMEASE PROTEIN YCJO"/>
    <property type="match status" value="1"/>
</dbReference>
<keyword evidence="2 7" id="KW-0813">Transport</keyword>
<dbReference type="GO" id="GO:0005886">
    <property type="term" value="C:plasma membrane"/>
    <property type="evidence" value="ECO:0007669"/>
    <property type="project" value="UniProtKB-SubCell"/>
</dbReference>
<dbReference type="InterPro" id="IPR035906">
    <property type="entry name" value="MetI-like_sf"/>
</dbReference>
<comment type="subcellular location">
    <subcellularLocation>
        <location evidence="1 7">Cell membrane</location>
        <topology evidence="1 7">Multi-pass membrane protein</topology>
    </subcellularLocation>
</comment>
<comment type="similarity">
    <text evidence="7">Belongs to the binding-protein-dependent transport system permease family.</text>
</comment>
<evidence type="ECO:0000313" key="9">
    <source>
        <dbReference type="EMBL" id="RUT28906.1"/>
    </source>
</evidence>
<dbReference type="Gene3D" id="1.10.3720.10">
    <property type="entry name" value="MetI-like"/>
    <property type="match status" value="1"/>
</dbReference>
<proteinExistence type="inferred from homology"/>
<dbReference type="CDD" id="cd06261">
    <property type="entry name" value="TM_PBP2"/>
    <property type="match status" value="1"/>
</dbReference>
<gene>
    <name evidence="9" type="ORF">EMQ25_15915</name>
</gene>
<dbReference type="EMBL" id="RZNJ01000006">
    <property type="protein sequence ID" value="RUT28906.1"/>
    <property type="molecule type" value="Genomic_DNA"/>
</dbReference>
<dbReference type="InterPro" id="IPR000515">
    <property type="entry name" value="MetI-like"/>
</dbReference>